<proteinExistence type="predicted"/>
<evidence type="ECO:0000313" key="2">
    <source>
        <dbReference type="EMBL" id="SVD53304.1"/>
    </source>
</evidence>
<feature type="non-terminal residue" evidence="2">
    <location>
        <position position="42"/>
    </location>
</feature>
<gene>
    <name evidence="2" type="ORF">METZ01_LOCUS406158</name>
</gene>
<reference evidence="2" key="1">
    <citation type="submission" date="2018-05" db="EMBL/GenBank/DDBJ databases">
        <authorList>
            <person name="Lanie J.A."/>
            <person name="Ng W.-L."/>
            <person name="Kazmierczak K.M."/>
            <person name="Andrzejewski T.M."/>
            <person name="Davidsen T.M."/>
            <person name="Wayne K.J."/>
            <person name="Tettelin H."/>
            <person name="Glass J.I."/>
            <person name="Rusch D."/>
            <person name="Podicherti R."/>
            <person name="Tsui H.-C.T."/>
            <person name="Winkler M.E."/>
        </authorList>
    </citation>
    <scope>NUCLEOTIDE SEQUENCE</scope>
</reference>
<organism evidence="2">
    <name type="scientific">marine metagenome</name>
    <dbReference type="NCBI Taxonomy" id="408172"/>
    <lineage>
        <taxon>unclassified sequences</taxon>
        <taxon>metagenomes</taxon>
        <taxon>ecological metagenomes</taxon>
    </lineage>
</organism>
<accession>A0A382W3N9</accession>
<dbReference type="AntiFam" id="ANF00018">
    <property type="entry name" value="tRNA translation"/>
</dbReference>
<feature type="region of interest" description="Disordered" evidence="1">
    <location>
        <begin position="17"/>
        <end position="42"/>
    </location>
</feature>
<evidence type="ECO:0000256" key="1">
    <source>
        <dbReference type="SAM" id="MobiDB-lite"/>
    </source>
</evidence>
<protein>
    <submittedName>
        <fullName evidence="2">Uncharacterized protein</fullName>
    </submittedName>
</protein>
<sequence>MELGLLRDILDRYCPGGETGRHKGLKIPREKSCAGSTPAPGT</sequence>
<dbReference type="AlphaFoldDB" id="A0A382W3N9"/>
<dbReference type="EMBL" id="UINC01156726">
    <property type="protein sequence ID" value="SVD53304.1"/>
    <property type="molecule type" value="Genomic_DNA"/>
</dbReference>
<name>A0A382W3N9_9ZZZZ</name>